<dbReference type="NCBIfam" id="TIGR01554">
    <property type="entry name" value="major_cap_HK97"/>
    <property type="match status" value="1"/>
</dbReference>
<gene>
    <name evidence="3" type="ORF">J0H12_01765</name>
</gene>
<dbReference type="Gene3D" id="3.30.2320.10">
    <property type="entry name" value="hypothetical protein PF0899 domain"/>
    <property type="match status" value="1"/>
</dbReference>
<dbReference type="InterPro" id="IPR054612">
    <property type="entry name" value="Phage_capsid-like_C"/>
</dbReference>
<evidence type="ECO:0000313" key="4">
    <source>
        <dbReference type="Proteomes" id="UP000664414"/>
    </source>
</evidence>
<evidence type="ECO:0000256" key="1">
    <source>
        <dbReference type="ARBA" id="ARBA00004328"/>
    </source>
</evidence>
<name>A0A8J7PIA6_9PROT</name>
<reference evidence="3" key="1">
    <citation type="submission" date="2021-02" db="EMBL/GenBank/DDBJ databases">
        <title>Thiocyanate and organic carbon inputs drive convergent selection for specific autotrophic Afipia and Thiobacillus strains within complex microbiomes.</title>
        <authorList>
            <person name="Huddy R.J."/>
            <person name="Sachdeva R."/>
            <person name="Kadzinga F."/>
            <person name="Kantor R.S."/>
            <person name="Harrison S.T.L."/>
            <person name="Banfield J.F."/>
        </authorList>
    </citation>
    <scope>NUCLEOTIDE SEQUENCE</scope>
    <source>
        <strain evidence="3">SCN18_10_11_15_R4_P_38_20</strain>
    </source>
</reference>
<dbReference type="InterPro" id="IPR024455">
    <property type="entry name" value="Phage_capsid"/>
</dbReference>
<dbReference type="Pfam" id="PF05065">
    <property type="entry name" value="Phage_capsid"/>
    <property type="match status" value="1"/>
</dbReference>
<protein>
    <submittedName>
        <fullName evidence="3">Phage major capsid protein</fullName>
    </submittedName>
</protein>
<evidence type="ECO:0000259" key="2">
    <source>
        <dbReference type="Pfam" id="PF05065"/>
    </source>
</evidence>
<comment type="subcellular location">
    <subcellularLocation>
        <location evidence="1">Virion</location>
    </subcellularLocation>
</comment>
<comment type="caution">
    <text evidence="3">The sequence shown here is derived from an EMBL/GenBank/DDBJ whole genome shotgun (WGS) entry which is preliminary data.</text>
</comment>
<proteinExistence type="predicted"/>
<dbReference type="EMBL" id="JAFKGL010000012">
    <property type="protein sequence ID" value="MBN9412640.1"/>
    <property type="molecule type" value="Genomic_DNA"/>
</dbReference>
<feature type="non-terminal residue" evidence="3">
    <location>
        <position position="1"/>
    </location>
</feature>
<accession>A0A8J7PIA6</accession>
<sequence length="346" mass="38608">HHLELAHKRPAFENNGGFLQAETAQKKALLNYVRQGEAKHLESMEIKNLTTGVEADGGYLIPQVIADRIGRDLEDLSPIRAISSVITISASAIELLLDKEGAEVGWVTEIAERPETKTPTLMKLRIPVHELYAKPRATQKLLDDARVDVESWLAGRIATKLSQVENHAFIQGDGDNKPKGFLTYETKDRATWEWGKLEHIKTGKDGAFSDQNAADILIETMNALKPEYQKGAVWLMSRSAHAMVRKLKDQNHHYLWQPGLADDVSPTLLGYPVVLAEDMPSLVAGTPSKSIVFGNFREGYQIVDRAGMRILRDPFSSKPYVEFYTTKRVGGDVINFEALKVIFFAA</sequence>
<dbReference type="SUPFAM" id="SSF56563">
    <property type="entry name" value="Major capsid protein gp5"/>
    <property type="match status" value="1"/>
</dbReference>
<evidence type="ECO:0000313" key="3">
    <source>
        <dbReference type="EMBL" id="MBN9412640.1"/>
    </source>
</evidence>
<feature type="domain" description="Phage capsid-like C-terminal" evidence="2">
    <location>
        <begin position="57"/>
        <end position="342"/>
    </location>
</feature>
<dbReference type="AlphaFoldDB" id="A0A8J7PIA6"/>
<organism evidence="3 4">
    <name type="scientific">Candidatus Paracaedimonas acanthamoebae</name>
    <dbReference type="NCBI Taxonomy" id="244581"/>
    <lineage>
        <taxon>Bacteria</taxon>
        <taxon>Pseudomonadati</taxon>
        <taxon>Pseudomonadota</taxon>
        <taxon>Alphaproteobacteria</taxon>
        <taxon>Holosporales</taxon>
        <taxon>Caedimonadaceae</taxon>
        <taxon>Candidatus Paracaedimonas</taxon>
    </lineage>
</organism>
<dbReference type="Proteomes" id="UP000664414">
    <property type="component" value="Unassembled WGS sequence"/>
</dbReference>